<dbReference type="PANTHER" id="PTHR38382:SF1">
    <property type="entry name" value="RNA-BINDING PROTEIN"/>
    <property type="match status" value="1"/>
</dbReference>
<name>A0AAW1H6L8_SAPOF</name>
<organism evidence="1 2">
    <name type="scientific">Saponaria officinalis</name>
    <name type="common">Common soapwort</name>
    <name type="synonym">Lychnis saponaria</name>
    <dbReference type="NCBI Taxonomy" id="3572"/>
    <lineage>
        <taxon>Eukaryota</taxon>
        <taxon>Viridiplantae</taxon>
        <taxon>Streptophyta</taxon>
        <taxon>Embryophyta</taxon>
        <taxon>Tracheophyta</taxon>
        <taxon>Spermatophyta</taxon>
        <taxon>Magnoliopsida</taxon>
        <taxon>eudicotyledons</taxon>
        <taxon>Gunneridae</taxon>
        <taxon>Pentapetalae</taxon>
        <taxon>Caryophyllales</taxon>
        <taxon>Caryophyllaceae</taxon>
        <taxon>Caryophylleae</taxon>
        <taxon>Saponaria</taxon>
    </lineage>
</organism>
<gene>
    <name evidence="1" type="ORF">RND81_12G063900</name>
</gene>
<sequence>MTSRKPTPIRAAGQRSIHSTLFFRSTHKCSPSNKECSNVNSQKKKGESNMSLTSFLNHKLHSTSVLPIHKQVKEKGLPIPLESNGLDKSNARDELHSFQKNDGGRTGVIEESVFKLFNSSEAKVRKRSSEHLSKLSRLQGDAKMDCRKHLLILGDDPKPKKRAYKQVSYGEEKPGPLYNHYENGTGWWNSEREGVDNDEVGHKEVWEGVGSTTLGGLNWH</sequence>
<dbReference type="EMBL" id="JBDFQZ010000012">
    <property type="protein sequence ID" value="KAK9671920.1"/>
    <property type="molecule type" value="Genomic_DNA"/>
</dbReference>
<evidence type="ECO:0000313" key="2">
    <source>
        <dbReference type="Proteomes" id="UP001443914"/>
    </source>
</evidence>
<evidence type="ECO:0000313" key="1">
    <source>
        <dbReference type="EMBL" id="KAK9671920.1"/>
    </source>
</evidence>
<comment type="caution">
    <text evidence="1">The sequence shown here is derived from an EMBL/GenBank/DDBJ whole genome shotgun (WGS) entry which is preliminary data.</text>
</comment>
<accession>A0AAW1H6L8</accession>
<dbReference type="Proteomes" id="UP001443914">
    <property type="component" value="Unassembled WGS sequence"/>
</dbReference>
<reference evidence="1" key="1">
    <citation type="submission" date="2024-03" db="EMBL/GenBank/DDBJ databases">
        <title>WGS assembly of Saponaria officinalis var. Norfolk2.</title>
        <authorList>
            <person name="Jenkins J."/>
            <person name="Shu S."/>
            <person name="Grimwood J."/>
            <person name="Barry K."/>
            <person name="Goodstein D."/>
            <person name="Schmutz J."/>
            <person name="Leebens-Mack J."/>
            <person name="Osbourn A."/>
        </authorList>
    </citation>
    <scope>NUCLEOTIDE SEQUENCE [LARGE SCALE GENOMIC DNA]</scope>
    <source>
        <strain evidence="1">JIC</strain>
    </source>
</reference>
<dbReference type="PANTHER" id="PTHR38382">
    <property type="entry name" value="RNA-BINDING PROTEIN"/>
    <property type="match status" value="1"/>
</dbReference>
<proteinExistence type="predicted"/>
<keyword evidence="2" id="KW-1185">Reference proteome</keyword>
<protein>
    <submittedName>
        <fullName evidence="1">Uncharacterized protein</fullName>
    </submittedName>
</protein>
<dbReference type="AlphaFoldDB" id="A0AAW1H6L8"/>